<comment type="caution">
    <text evidence="2">The sequence shown here is derived from an EMBL/GenBank/DDBJ whole genome shotgun (WGS) entry which is preliminary data.</text>
</comment>
<dbReference type="EMBL" id="BLTE01000055">
    <property type="protein sequence ID" value="GFK96153.1"/>
    <property type="molecule type" value="Genomic_DNA"/>
</dbReference>
<evidence type="ECO:0000313" key="2">
    <source>
        <dbReference type="EMBL" id="GFK96153.1"/>
    </source>
</evidence>
<proteinExistence type="predicted"/>
<accession>A0A6V8LUY5</accession>
<keyword evidence="3" id="KW-1185">Reference proteome</keyword>
<protein>
    <submittedName>
        <fullName evidence="2">Uncharacterized protein</fullName>
    </submittedName>
</protein>
<reference evidence="2 3" key="2">
    <citation type="submission" date="2020-05" db="EMBL/GenBank/DDBJ databases">
        <title>Draft genome sequence of Desulfovibrio sp. strainFSS-1.</title>
        <authorList>
            <person name="Shimoshige H."/>
            <person name="Kobayashi H."/>
            <person name="Maekawa T."/>
        </authorList>
    </citation>
    <scope>NUCLEOTIDE SEQUENCE [LARGE SCALE GENOMIC DNA]</scope>
    <source>
        <strain evidence="2 3">SIID29052-01</strain>
    </source>
</reference>
<evidence type="ECO:0000313" key="3">
    <source>
        <dbReference type="Proteomes" id="UP000494245"/>
    </source>
</evidence>
<feature type="compositionally biased region" description="Low complexity" evidence="1">
    <location>
        <begin position="24"/>
        <end position="36"/>
    </location>
</feature>
<organism evidence="2 3">
    <name type="scientific">Fundidesulfovibrio magnetotacticus</name>
    <dbReference type="NCBI Taxonomy" id="2730080"/>
    <lineage>
        <taxon>Bacteria</taxon>
        <taxon>Pseudomonadati</taxon>
        <taxon>Thermodesulfobacteriota</taxon>
        <taxon>Desulfovibrionia</taxon>
        <taxon>Desulfovibrionales</taxon>
        <taxon>Desulfovibrionaceae</taxon>
        <taxon>Fundidesulfovibrio</taxon>
    </lineage>
</organism>
<name>A0A6V8LUY5_9BACT</name>
<gene>
    <name evidence="2" type="ORF">NNJEOMEG_04033</name>
</gene>
<reference evidence="2 3" key="1">
    <citation type="submission" date="2020-04" db="EMBL/GenBank/DDBJ databases">
        <authorList>
            <consortium name="Desulfovibrio sp. FSS-1 genome sequencing consortium"/>
            <person name="Shimoshige H."/>
            <person name="Kobayashi H."/>
            <person name="Maekawa T."/>
        </authorList>
    </citation>
    <scope>NUCLEOTIDE SEQUENCE [LARGE SCALE GENOMIC DNA]</scope>
    <source>
        <strain evidence="2 3">SIID29052-01</strain>
    </source>
</reference>
<evidence type="ECO:0000256" key="1">
    <source>
        <dbReference type="SAM" id="MobiDB-lite"/>
    </source>
</evidence>
<feature type="region of interest" description="Disordered" evidence="1">
    <location>
        <begin position="19"/>
        <end position="60"/>
    </location>
</feature>
<dbReference type="Proteomes" id="UP000494245">
    <property type="component" value="Unassembled WGS sequence"/>
</dbReference>
<sequence length="123" mass="13423">MKPTFTVPPMMMNRPMKKKMVDHSTSASTWCGSSSESRSRSAAPPMATVAGSKWNTPCSTKPRMVSPMMVPDLRKSGLSLMSAFSSMAMIRALSASLTCRRLAKTARQTSIQTIMVMMITGVR</sequence>
<dbReference type="AlphaFoldDB" id="A0A6V8LUY5"/>